<evidence type="ECO:0000313" key="2">
    <source>
        <dbReference type="Proteomes" id="UP000499080"/>
    </source>
</evidence>
<organism evidence="1 2">
    <name type="scientific">Araneus ventricosus</name>
    <name type="common">Orbweaver spider</name>
    <name type="synonym">Epeira ventricosa</name>
    <dbReference type="NCBI Taxonomy" id="182803"/>
    <lineage>
        <taxon>Eukaryota</taxon>
        <taxon>Metazoa</taxon>
        <taxon>Ecdysozoa</taxon>
        <taxon>Arthropoda</taxon>
        <taxon>Chelicerata</taxon>
        <taxon>Arachnida</taxon>
        <taxon>Araneae</taxon>
        <taxon>Araneomorphae</taxon>
        <taxon>Entelegynae</taxon>
        <taxon>Araneoidea</taxon>
        <taxon>Araneidae</taxon>
        <taxon>Araneus</taxon>
    </lineage>
</organism>
<dbReference type="EMBL" id="BGPR01288827">
    <property type="protein sequence ID" value="GBN41386.1"/>
    <property type="molecule type" value="Genomic_DNA"/>
</dbReference>
<protein>
    <submittedName>
        <fullName evidence="1">Uncharacterized protein</fullName>
    </submittedName>
</protein>
<gene>
    <name evidence="1" type="ORF">AVEN_161450_1</name>
</gene>
<accession>A0A4Y2NUF3</accession>
<dbReference type="AlphaFoldDB" id="A0A4Y2NUF3"/>
<comment type="caution">
    <text evidence="1">The sequence shown here is derived from an EMBL/GenBank/DDBJ whole genome shotgun (WGS) entry which is preliminary data.</text>
</comment>
<dbReference type="Proteomes" id="UP000499080">
    <property type="component" value="Unassembled WGS sequence"/>
</dbReference>
<keyword evidence="2" id="KW-1185">Reference proteome</keyword>
<sequence length="101" mass="11606">MPSGPKSRTLPLGHRGSSYQVMFYQSFSVNPCVKDRFITRYDEVTLWVVERTPVLNFRATPEGRRLAPYILRATGPHAWRIFCGIGFRPWSLPAQNPGPYH</sequence>
<evidence type="ECO:0000313" key="1">
    <source>
        <dbReference type="EMBL" id="GBN41386.1"/>
    </source>
</evidence>
<reference evidence="1 2" key="1">
    <citation type="journal article" date="2019" name="Sci. Rep.">
        <title>Orb-weaving spider Araneus ventricosus genome elucidates the spidroin gene catalogue.</title>
        <authorList>
            <person name="Kono N."/>
            <person name="Nakamura H."/>
            <person name="Ohtoshi R."/>
            <person name="Moran D.A.P."/>
            <person name="Shinohara A."/>
            <person name="Yoshida Y."/>
            <person name="Fujiwara M."/>
            <person name="Mori M."/>
            <person name="Tomita M."/>
            <person name="Arakawa K."/>
        </authorList>
    </citation>
    <scope>NUCLEOTIDE SEQUENCE [LARGE SCALE GENOMIC DNA]</scope>
</reference>
<name>A0A4Y2NUF3_ARAVE</name>
<proteinExistence type="predicted"/>